<keyword evidence="3" id="KW-0413">Isomerase</keyword>
<reference evidence="5" key="3">
    <citation type="submission" date="2018-08" db="EMBL/GenBank/DDBJ databases">
        <title>Leveraging single-cell genomics to expand the Fungal Tree of Life.</title>
        <authorList>
            <consortium name="DOE Joint Genome Institute"/>
            <person name="Ahrendt S.R."/>
            <person name="Quandt C.A."/>
            <person name="Ciobanu D."/>
            <person name="Clum A."/>
            <person name="Salamov A."/>
            <person name="Andreopoulos B."/>
            <person name="Cheng J.-F."/>
            <person name="Woyke T."/>
            <person name="Pelin A."/>
            <person name="Henrissat B."/>
            <person name="Reynolds N."/>
            <person name="Benny G.L."/>
            <person name="Smith M.E."/>
            <person name="James T.Y."/>
            <person name="Grigoriev I.V."/>
        </authorList>
    </citation>
    <scope>NUCLEOTIDE SEQUENCE</scope>
    <source>
        <strain evidence="5">CSF55</strain>
    </source>
</reference>
<dbReference type="GO" id="GO:0004165">
    <property type="term" value="F:delta(3)-delta(2)-enoyl-CoA isomerase activity"/>
    <property type="evidence" value="ECO:0007669"/>
    <property type="project" value="UniProtKB-ARBA"/>
</dbReference>
<dbReference type="CDD" id="cd06558">
    <property type="entry name" value="crotonase-like"/>
    <property type="match status" value="1"/>
</dbReference>
<evidence type="ECO:0000313" key="4">
    <source>
        <dbReference type="EMBL" id="EPZ34887.1"/>
    </source>
</evidence>
<dbReference type="SUPFAM" id="SSF52096">
    <property type="entry name" value="ClpP/crotonase"/>
    <property type="match status" value="1"/>
</dbReference>
<dbReference type="InterPro" id="IPR029045">
    <property type="entry name" value="ClpP/crotonase-like_dom_sf"/>
</dbReference>
<evidence type="ECO:0000313" key="7">
    <source>
        <dbReference type="Proteomes" id="UP000281549"/>
    </source>
</evidence>
<dbReference type="PANTHER" id="PTHR43684">
    <property type="match status" value="1"/>
</dbReference>
<reference evidence="7" key="2">
    <citation type="journal article" date="2018" name="Nat. Microbiol.">
        <title>Leveraging single-cell genomics to expand the fungal tree of life.</title>
        <authorList>
            <person name="Ahrendt S.R."/>
            <person name="Quandt C.A."/>
            <person name="Ciobanu D."/>
            <person name="Clum A."/>
            <person name="Salamov A."/>
            <person name="Andreopoulos B."/>
            <person name="Cheng J.F."/>
            <person name="Woyke T."/>
            <person name="Pelin A."/>
            <person name="Henrissat B."/>
            <person name="Reynolds N.K."/>
            <person name="Benny G.L."/>
            <person name="Smith M.E."/>
            <person name="James T.Y."/>
            <person name="Grigoriev I.V."/>
        </authorList>
    </citation>
    <scope>NUCLEOTIDE SEQUENCE [LARGE SCALE GENOMIC DNA]</scope>
    <source>
        <strain evidence="7">CSF55</strain>
    </source>
</reference>
<dbReference type="HOGENOM" id="CLU_1409531_0_0_1"/>
<dbReference type="EMBL" id="ML005415">
    <property type="protein sequence ID" value="RKP18602.1"/>
    <property type="molecule type" value="Genomic_DNA"/>
</dbReference>
<keyword evidence="2" id="KW-0576">Peroxisome</keyword>
<dbReference type="PANTHER" id="PTHR43684:SF1">
    <property type="entry name" value="ENOYL-COA DELTA ISOMERASE 2"/>
    <property type="match status" value="1"/>
</dbReference>
<accession>A0A075AXA5</accession>
<dbReference type="InterPro" id="IPR014748">
    <property type="entry name" value="Enoyl-CoA_hydra_C"/>
</dbReference>
<dbReference type="Gene3D" id="3.90.226.10">
    <property type="entry name" value="2-enoyl-CoA Hydratase, Chain A, domain 1"/>
    <property type="match status" value="1"/>
</dbReference>
<dbReference type="Pfam" id="PF00378">
    <property type="entry name" value="ECH_1"/>
    <property type="match status" value="1"/>
</dbReference>
<dbReference type="Proteomes" id="UP000281549">
    <property type="component" value="Unassembled WGS sequence"/>
</dbReference>
<evidence type="ECO:0000256" key="3">
    <source>
        <dbReference type="ARBA" id="ARBA00023235"/>
    </source>
</evidence>
<gene>
    <name evidence="4" type="ORF">O9G_002018</name>
    <name evidence="5" type="ORF">ROZALSC1DRAFT_29732</name>
</gene>
<sequence>MALPTIFGIELNNHENGILEATFNRPNELNSFNRELYESLLTVLSLAKELSTVKVLVLTGNDAVGLTLDKLQDDGEITKNCIDAFIDFPKVLIVGWNGPAIGVSVTISLLNSAELKELKIVSHVYKKDEFRMKLLKFSEGYAKVPPVAFETSKKLLRDTIREDLHKANKLEMRLLIERMNSFESKLLIMNFCN</sequence>
<evidence type="ECO:0000313" key="6">
    <source>
        <dbReference type="Proteomes" id="UP000030755"/>
    </source>
</evidence>
<dbReference type="AlphaFoldDB" id="A0A075AXA5"/>
<name>A0A075AXA5_ROZAC</name>
<dbReference type="OrthoDB" id="448450at2759"/>
<keyword evidence="6" id="KW-1185">Reference proteome</keyword>
<dbReference type="STRING" id="988480.A0A075AXA5"/>
<evidence type="ECO:0000256" key="1">
    <source>
        <dbReference type="ARBA" id="ARBA00004275"/>
    </source>
</evidence>
<dbReference type="InterPro" id="IPR001753">
    <property type="entry name" value="Enoyl-CoA_hydra/iso"/>
</dbReference>
<dbReference type="EMBL" id="KE560904">
    <property type="protein sequence ID" value="EPZ34887.1"/>
    <property type="molecule type" value="Genomic_DNA"/>
</dbReference>
<dbReference type="Proteomes" id="UP000030755">
    <property type="component" value="Unassembled WGS sequence"/>
</dbReference>
<proteinExistence type="predicted"/>
<organism evidence="4 6">
    <name type="scientific">Rozella allomycis (strain CSF55)</name>
    <dbReference type="NCBI Taxonomy" id="988480"/>
    <lineage>
        <taxon>Eukaryota</taxon>
        <taxon>Fungi</taxon>
        <taxon>Fungi incertae sedis</taxon>
        <taxon>Cryptomycota</taxon>
        <taxon>Cryptomycota incertae sedis</taxon>
        <taxon>Rozella</taxon>
    </lineage>
</organism>
<dbReference type="InterPro" id="IPR051053">
    <property type="entry name" value="ECH/Chromodomain_protein"/>
</dbReference>
<reference evidence="4 6" key="1">
    <citation type="journal article" date="2013" name="Curr. Biol.">
        <title>Shared signatures of parasitism and phylogenomics unite Cryptomycota and microsporidia.</title>
        <authorList>
            <person name="James T.Y."/>
            <person name="Pelin A."/>
            <person name="Bonen L."/>
            <person name="Ahrendt S."/>
            <person name="Sain D."/>
            <person name="Corradi N."/>
            <person name="Stajich J.E."/>
        </authorList>
    </citation>
    <scope>NUCLEOTIDE SEQUENCE [LARGE SCALE GENOMIC DNA]</scope>
    <source>
        <strain evidence="4">CSF55</strain>
        <strain evidence="4">CSF55</strain>
    </source>
</reference>
<dbReference type="GO" id="GO:0005777">
    <property type="term" value="C:peroxisome"/>
    <property type="evidence" value="ECO:0007669"/>
    <property type="project" value="UniProtKB-SubCell"/>
</dbReference>
<protein>
    <submittedName>
        <fullName evidence="5">ClpP/crotonase</fullName>
    </submittedName>
</protein>
<dbReference type="Gene3D" id="1.10.12.10">
    <property type="entry name" value="Lyase 2-enoyl-coa Hydratase, Chain A, domain 2"/>
    <property type="match status" value="1"/>
</dbReference>
<evidence type="ECO:0000256" key="2">
    <source>
        <dbReference type="ARBA" id="ARBA00023140"/>
    </source>
</evidence>
<evidence type="ECO:0000313" key="5">
    <source>
        <dbReference type="EMBL" id="RKP18602.1"/>
    </source>
</evidence>
<comment type="subcellular location">
    <subcellularLocation>
        <location evidence="1">Peroxisome</location>
    </subcellularLocation>
</comment>